<dbReference type="InterPro" id="IPR009081">
    <property type="entry name" value="PP-bd_ACP"/>
</dbReference>
<evidence type="ECO:0000256" key="6">
    <source>
        <dbReference type="ARBA" id="ARBA00023268"/>
    </source>
</evidence>
<dbReference type="GO" id="GO:0004312">
    <property type="term" value="F:fatty acid synthase activity"/>
    <property type="evidence" value="ECO:0007669"/>
    <property type="project" value="TreeGrafter"/>
</dbReference>
<evidence type="ECO:0000259" key="11">
    <source>
        <dbReference type="PROSITE" id="PS52019"/>
    </source>
</evidence>
<keyword evidence="13" id="KW-1185">Reference proteome</keyword>
<evidence type="ECO:0000256" key="1">
    <source>
        <dbReference type="ARBA" id="ARBA00001957"/>
    </source>
</evidence>
<keyword evidence="4" id="KW-0808">Transferase</keyword>
<dbReference type="InterPro" id="IPR050091">
    <property type="entry name" value="PKS_NRPS_Biosynth_Enz"/>
</dbReference>
<dbReference type="InterPro" id="IPR001227">
    <property type="entry name" value="Ac_transferase_dom_sf"/>
</dbReference>
<dbReference type="PROSITE" id="PS52019">
    <property type="entry name" value="PKS_MFAS_DH"/>
    <property type="match status" value="1"/>
</dbReference>
<evidence type="ECO:0000256" key="3">
    <source>
        <dbReference type="ARBA" id="ARBA00022553"/>
    </source>
</evidence>
<dbReference type="GO" id="GO:0004315">
    <property type="term" value="F:3-oxoacyl-[acyl-carrier-protein] synthase activity"/>
    <property type="evidence" value="ECO:0007669"/>
    <property type="project" value="InterPro"/>
</dbReference>
<evidence type="ECO:0000256" key="5">
    <source>
        <dbReference type="ARBA" id="ARBA00023194"/>
    </source>
</evidence>
<dbReference type="InterPro" id="IPR010080">
    <property type="entry name" value="Thioester_reductase-like_dom"/>
</dbReference>
<dbReference type="GO" id="GO:0031177">
    <property type="term" value="F:phosphopantetheine binding"/>
    <property type="evidence" value="ECO:0007669"/>
    <property type="project" value="InterPro"/>
</dbReference>
<dbReference type="InterPro" id="IPR042104">
    <property type="entry name" value="PKS_dehydratase_sf"/>
</dbReference>
<dbReference type="SMART" id="SM00827">
    <property type="entry name" value="PKS_AT"/>
    <property type="match status" value="1"/>
</dbReference>
<dbReference type="InterPro" id="IPR016035">
    <property type="entry name" value="Acyl_Trfase/lysoPLipase"/>
</dbReference>
<feature type="domain" description="Ketosynthase family 3 (KS3)" evidence="10">
    <location>
        <begin position="31"/>
        <end position="453"/>
    </location>
</feature>
<dbReference type="Pfam" id="PF08659">
    <property type="entry name" value="KR"/>
    <property type="match status" value="1"/>
</dbReference>
<proteinExistence type="predicted"/>
<dbReference type="FunFam" id="3.40.366.10:FF:000002">
    <property type="entry name" value="Probable polyketide synthase 2"/>
    <property type="match status" value="1"/>
</dbReference>
<dbReference type="InterPro" id="IPR014030">
    <property type="entry name" value="Ketoacyl_synth_N"/>
</dbReference>
<dbReference type="InterPro" id="IPR014031">
    <property type="entry name" value="Ketoacyl_synth_C"/>
</dbReference>
<dbReference type="Pfam" id="PF16197">
    <property type="entry name" value="KAsynt_C_assoc"/>
    <property type="match status" value="1"/>
</dbReference>
<reference evidence="12 13" key="1">
    <citation type="submission" date="2019-06" db="EMBL/GenBank/DDBJ databases">
        <title>Sequencing the genomes of 1000 actinobacteria strains.</title>
        <authorList>
            <person name="Klenk H.-P."/>
        </authorList>
    </citation>
    <scope>NUCLEOTIDE SEQUENCE [LARGE SCALE GENOMIC DNA]</scope>
    <source>
        <strain evidence="12 13">DSM 45456</strain>
    </source>
</reference>
<dbReference type="CDD" id="cd08956">
    <property type="entry name" value="KR_3_FAS_SDR_x"/>
    <property type="match status" value="1"/>
</dbReference>
<dbReference type="Pfam" id="PF08990">
    <property type="entry name" value="Docking"/>
    <property type="match status" value="1"/>
</dbReference>
<dbReference type="Gene3D" id="3.10.129.110">
    <property type="entry name" value="Polyketide synthase dehydratase"/>
    <property type="match status" value="1"/>
</dbReference>
<comment type="caution">
    <text evidence="12">The sequence shown here is derived from an EMBL/GenBank/DDBJ whole genome shotgun (WGS) entry which is preliminary data.</text>
</comment>
<dbReference type="SMART" id="SM00823">
    <property type="entry name" value="PKS_PP"/>
    <property type="match status" value="1"/>
</dbReference>
<dbReference type="InterPro" id="IPR014043">
    <property type="entry name" value="Acyl_transferase_dom"/>
</dbReference>
<dbReference type="PROSITE" id="PS00012">
    <property type="entry name" value="PHOSPHOPANTETHEINE"/>
    <property type="match status" value="1"/>
</dbReference>
<comment type="caution">
    <text evidence="8">Lacks conserved residue(s) required for the propagation of feature annotation.</text>
</comment>
<evidence type="ECO:0000313" key="12">
    <source>
        <dbReference type="EMBL" id="TQM85576.1"/>
    </source>
</evidence>
<dbReference type="PROSITE" id="PS52004">
    <property type="entry name" value="KS3_2"/>
    <property type="match status" value="1"/>
</dbReference>
<evidence type="ECO:0000259" key="9">
    <source>
        <dbReference type="PROSITE" id="PS50075"/>
    </source>
</evidence>
<organism evidence="12 13">
    <name type="scientific">Saccharothrix saharensis</name>
    <dbReference type="NCBI Taxonomy" id="571190"/>
    <lineage>
        <taxon>Bacteria</taxon>
        <taxon>Bacillati</taxon>
        <taxon>Actinomycetota</taxon>
        <taxon>Actinomycetes</taxon>
        <taxon>Pseudonocardiales</taxon>
        <taxon>Pseudonocardiaceae</taxon>
        <taxon>Saccharothrix</taxon>
    </lineage>
</organism>
<dbReference type="SUPFAM" id="SSF53901">
    <property type="entry name" value="Thiolase-like"/>
    <property type="match status" value="1"/>
</dbReference>
<keyword evidence="6" id="KW-0511">Multifunctional enzyme</keyword>
<dbReference type="CDD" id="cd05235">
    <property type="entry name" value="SDR_e1"/>
    <property type="match status" value="1"/>
</dbReference>
<dbReference type="OrthoDB" id="9778690at2"/>
<dbReference type="SMART" id="SM00822">
    <property type="entry name" value="PKS_KR"/>
    <property type="match status" value="1"/>
</dbReference>
<feature type="region of interest" description="N-terminal hotdog fold" evidence="8">
    <location>
        <begin position="895"/>
        <end position="1009"/>
    </location>
</feature>
<dbReference type="PANTHER" id="PTHR43775:SF51">
    <property type="entry name" value="INACTIVE PHENOLPHTHIOCEROL SYNTHESIS POLYKETIDE SYNTHASE TYPE I PKS1-RELATED"/>
    <property type="match status" value="1"/>
</dbReference>
<feature type="domain" description="PKS/mFAS DH" evidence="11">
    <location>
        <begin position="895"/>
        <end position="1186"/>
    </location>
</feature>
<evidence type="ECO:0000259" key="10">
    <source>
        <dbReference type="PROSITE" id="PS52004"/>
    </source>
</evidence>
<keyword evidence="7" id="KW-0012">Acyltransferase</keyword>
<dbReference type="InterPro" id="IPR032821">
    <property type="entry name" value="PKS_assoc"/>
</dbReference>
<sequence>MSNEERLVEYLKWVTADLQQARQRIAELETPEPVAIVAMACRYPGGVTSPDDLWRLVAEGRDGITPWPADRGWDVDRLYDPEPGVPGRTYTREGGFVDHATEFDAAFFGISPREALGMDPQQRVLLETAWELFERAGIDTAALRGSRTGVFAGVGEQSYLGLAGPEELEGFLMTGKLGSVASGRIAYTFGFEGPAVTVDTACSSSLVALHMAVRSLRTGESTLAVAGGCTVYGSPTGYVDFSRQRGLAADGRCKSFAAAADGTGWSEGVGLLLLEKLSDARRNGHPVLAVVRGSAINQDGASNGLTAPNGPAQERVIRAALDDARLSTSDVDLVEAHGTGTRLGDPIEAQALLATYGQGRSTPLLLGSLKSNIGHSVAAAGVGGVIKVVQAMRHGIAPRTLHVDEPTPVVDWSSGSVELLRESRPWPEGDRPRRAAVSSFGVSGTNAHVVLEHVPEEPAPAAEADGELPFLLSARSAEALRAQAERLRAFLAERPEVSPVDVAHTLATGRTALEHRGAVVARDRDELLAALAAFDGGVPVPQPGRTAFLFTGQGAQRPGMGRDLHERFPAFRQAFDGACALLDPHLPTPLKDVVFGDSDLLHQTRYTQPALFAFEVALFRLLEEWGVRPDHVAGHSLGELTAAHVAGVFSLEDACTLVAARARLIGELPEGGAMVAVAAPAADVEPLLTPRVGLAAVNGPASVVVSGDEDAVLAVEAELRARGRRTKRLTVSHAFHSHRMEPALEEFRRVAAKITYHAPVIPVVSNVTGAADADVTSPDYWVRHVREAVRFADCVRTLAERGVTTFVEVGPAAALTPMVRETVDATAVALQRDGLVTALGELHAAGVPVDWAAFFSGTGARHVELPTYPFQRQRYWVEHQEAADVAELGVTRADHPLLGAAVPVAGADEVVFTGKVSVRSHPWLDRHRVHGCAVLPSAALVELAIRAGDEVDLPRLASMDVLAPVVVPDRGGVQVQVRVANGQLTVHTRLDGDWALNAAGTLAPATHPTWPDAGEWTGLDTVAPDGFRLHPSLLDAALRLVGDGDAVHWRDVELHATGASDVRVHVDGDRVLLADPSGGPVATIGSVRLRPTAAEAVVDALLRPQDALLDVAWEPVELPPSDVTPRVVRWLPDRDLPDADLHSRAASALADLRGDAPFVAVTRGAMRDVTDVDGAALWGLARSAQSEQPGRIVLVDVDDDPASEAAIPAVVAAGVSQAVVRRGVVHVPKLRRAQVGRTAWPVDGAVLITGGTGTLGAMVARHLVRRGVRELLLTSRRGPDSPGAADLRDELTSLGASVRIVACDAADRAQLEAAIADTRLTGVVHTAGVIDDALIGDLTPERLAAVLRPKADAARHLHELTRGHDLTAFVLFSSIAGVIGGAGQGNYAAANAYLDGLAAHRAALGLPATSVAWGLWAESSGITSGLSELDRARIARAGFRPVETEQGLAMLDAAVASGVPALVGAPLDLAALRARPDQAPALLRTLLPPVRPVARTGAPVPNLAELPAAERWAVVGELVRREVASVLGLPGEVEDKPFPDLGFDSLLSVELRNRVAAATGLALPATVVFDHPTPGALTAFLAGAAGAADVDYDEVLAEDVRPAEQVVRTVDEPENVLLTGATGFVGAFLLRELLKASAATVHCLVRAADEAEGLRKVEANLRWYRLWDEVDATRLRVVPGDLSQPRLGLSEQTYDRLAREVDAVYHAGATVNWLRPYTELRAPNVHGTQEVLRLAARHRTVPVHHLSTTGVFAGAREPGVPLTVDDPTGPPDALPSGYLRSKWVAEHLVAQAAERGLPVRVYRVDLVSGDQVNGACQTRDFVWLATKGLVQAGAVPTGLDGTVPMVPVDYAAAAVVRLSRESGGVFHLYNPGRVSWREIVARLRAHGYRLEEREWARWRRDVLADRDNALIPLLDAFELMVADNAGFYPAVDVSKTEQALAGTSITCPPVTGDLVDTYIRFFAETGYYPPSREFALVAGA</sequence>
<feature type="domain" description="Carrier" evidence="9">
    <location>
        <begin position="1510"/>
        <end position="1585"/>
    </location>
</feature>
<dbReference type="InterPro" id="IPR049900">
    <property type="entry name" value="PKS_mFAS_DH"/>
</dbReference>
<dbReference type="InterPro" id="IPR036291">
    <property type="entry name" value="NAD(P)-bd_dom_sf"/>
</dbReference>
<dbReference type="Pfam" id="PF22953">
    <property type="entry name" value="SpnB_Rossmann"/>
    <property type="match status" value="1"/>
</dbReference>
<dbReference type="PANTHER" id="PTHR43775">
    <property type="entry name" value="FATTY ACID SYNTHASE"/>
    <property type="match status" value="1"/>
</dbReference>
<comment type="cofactor">
    <cofactor evidence="1">
        <name>pantetheine 4'-phosphate</name>
        <dbReference type="ChEBI" id="CHEBI:47942"/>
    </cofactor>
</comment>
<dbReference type="EMBL" id="VFPP01000001">
    <property type="protein sequence ID" value="TQM85576.1"/>
    <property type="molecule type" value="Genomic_DNA"/>
</dbReference>
<dbReference type="PROSITE" id="PS00606">
    <property type="entry name" value="KS3_1"/>
    <property type="match status" value="1"/>
</dbReference>
<dbReference type="Pfam" id="PF00698">
    <property type="entry name" value="Acyl_transf_1"/>
    <property type="match status" value="1"/>
</dbReference>
<evidence type="ECO:0000256" key="7">
    <source>
        <dbReference type="ARBA" id="ARBA00023315"/>
    </source>
</evidence>
<dbReference type="InterPro" id="IPR016036">
    <property type="entry name" value="Malonyl_transacylase_ACP-bd"/>
</dbReference>
<evidence type="ECO:0000313" key="13">
    <source>
        <dbReference type="Proteomes" id="UP000316628"/>
    </source>
</evidence>
<dbReference type="SUPFAM" id="SSF52151">
    <property type="entry name" value="FabD/lysophospholipase-like"/>
    <property type="match status" value="1"/>
</dbReference>
<dbReference type="Gene3D" id="3.30.70.3290">
    <property type="match status" value="1"/>
</dbReference>
<feature type="region of interest" description="C-terminal hotdog fold" evidence="8">
    <location>
        <begin position="1026"/>
        <end position="1186"/>
    </location>
</feature>
<dbReference type="InterPro" id="IPR013120">
    <property type="entry name" value="FAR_NAD-bd"/>
</dbReference>
<dbReference type="GO" id="GO:0006633">
    <property type="term" value="P:fatty acid biosynthetic process"/>
    <property type="evidence" value="ECO:0007669"/>
    <property type="project" value="InterPro"/>
</dbReference>
<dbReference type="Pfam" id="PF21089">
    <property type="entry name" value="PKS_DH_N"/>
    <property type="match status" value="1"/>
</dbReference>
<evidence type="ECO:0000256" key="2">
    <source>
        <dbReference type="ARBA" id="ARBA00022450"/>
    </source>
</evidence>
<gene>
    <name evidence="12" type="ORF">FHX81_8069</name>
</gene>
<dbReference type="Gene3D" id="3.40.50.720">
    <property type="entry name" value="NAD(P)-binding Rossmann-like Domain"/>
    <property type="match status" value="2"/>
</dbReference>
<dbReference type="InterPro" id="IPR020807">
    <property type="entry name" value="PKS_DH"/>
</dbReference>
<dbReference type="NCBIfam" id="TIGR01746">
    <property type="entry name" value="Thioester-redct"/>
    <property type="match status" value="1"/>
</dbReference>
<dbReference type="InterPro" id="IPR020841">
    <property type="entry name" value="PKS_Beta-ketoAc_synthase_dom"/>
</dbReference>
<dbReference type="InterPro" id="IPR036736">
    <property type="entry name" value="ACP-like_sf"/>
</dbReference>
<dbReference type="InterPro" id="IPR049552">
    <property type="entry name" value="PKS_DH_N"/>
</dbReference>
<dbReference type="InterPro" id="IPR057326">
    <property type="entry name" value="KR_dom"/>
</dbReference>
<keyword evidence="2" id="KW-0596">Phosphopantetheine</keyword>
<keyword evidence="3" id="KW-0597">Phosphoprotein</keyword>
<dbReference type="InterPro" id="IPR016039">
    <property type="entry name" value="Thiolase-like"/>
</dbReference>
<protein>
    <submittedName>
        <fullName evidence="12">Thioester reductase-like protein</fullName>
    </submittedName>
</protein>
<dbReference type="InterPro" id="IPR055123">
    <property type="entry name" value="SpnB-like_Rossmann"/>
</dbReference>
<dbReference type="Pfam" id="PF07993">
    <property type="entry name" value="NAD_binding_4"/>
    <property type="match status" value="1"/>
</dbReference>
<dbReference type="FunFam" id="3.40.47.10:FF:000019">
    <property type="entry name" value="Polyketide synthase type I"/>
    <property type="match status" value="1"/>
</dbReference>
<dbReference type="SUPFAM" id="SSF51735">
    <property type="entry name" value="NAD(P)-binding Rossmann-fold domains"/>
    <property type="match status" value="3"/>
</dbReference>
<dbReference type="Pfam" id="PF00109">
    <property type="entry name" value="ketoacyl-synt"/>
    <property type="match status" value="1"/>
</dbReference>
<keyword evidence="5" id="KW-0045">Antibiotic biosynthesis</keyword>
<dbReference type="CDD" id="cd00833">
    <property type="entry name" value="PKS"/>
    <property type="match status" value="1"/>
</dbReference>
<dbReference type="InterPro" id="IPR015083">
    <property type="entry name" value="NorB/c/GfsB-D-like_docking"/>
</dbReference>
<dbReference type="SMART" id="SM01294">
    <property type="entry name" value="PKS_PP_betabranch"/>
    <property type="match status" value="1"/>
</dbReference>
<dbReference type="SUPFAM" id="SSF47336">
    <property type="entry name" value="ACP-like"/>
    <property type="match status" value="1"/>
</dbReference>
<evidence type="ECO:0000256" key="8">
    <source>
        <dbReference type="PROSITE-ProRule" id="PRU01363"/>
    </source>
</evidence>
<dbReference type="Gene3D" id="3.40.47.10">
    <property type="match status" value="1"/>
</dbReference>
<dbReference type="Gene3D" id="3.40.366.10">
    <property type="entry name" value="Malonyl-Coenzyme A Acyl Carrier Protein, domain 2"/>
    <property type="match status" value="1"/>
</dbReference>
<accession>A0A543JRU5</accession>
<dbReference type="Proteomes" id="UP000316628">
    <property type="component" value="Unassembled WGS sequence"/>
</dbReference>
<dbReference type="GO" id="GO:0033068">
    <property type="term" value="P:macrolide biosynthetic process"/>
    <property type="evidence" value="ECO:0007669"/>
    <property type="project" value="UniProtKB-ARBA"/>
</dbReference>
<dbReference type="InterPro" id="IPR006162">
    <property type="entry name" value="Ppantetheine_attach_site"/>
</dbReference>
<name>A0A543JRU5_9PSEU</name>
<dbReference type="Pfam" id="PF02801">
    <property type="entry name" value="Ketoacyl-synt_C"/>
    <property type="match status" value="1"/>
</dbReference>
<dbReference type="SMART" id="SM00826">
    <property type="entry name" value="PKS_DH"/>
    <property type="match status" value="1"/>
</dbReference>
<dbReference type="Gene3D" id="1.10.1200.10">
    <property type="entry name" value="ACP-like"/>
    <property type="match status" value="1"/>
</dbReference>
<dbReference type="InterPro" id="IPR020806">
    <property type="entry name" value="PKS_PP-bd"/>
</dbReference>
<dbReference type="SUPFAM" id="SSF55048">
    <property type="entry name" value="Probable ACP-binding domain of malonyl-CoA ACP transacylase"/>
    <property type="match status" value="1"/>
</dbReference>
<dbReference type="Pfam" id="PF00550">
    <property type="entry name" value="PP-binding"/>
    <property type="match status" value="1"/>
</dbReference>
<dbReference type="SMART" id="SM00825">
    <property type="entry name" value="PKS_KS"/>
    <property type="match status" value="1"/>
</dbReference>
<dbReference type="InterPro" id="IPR018201">
    <property type="entry name" value="Ketoacyl_synth_AS"/>
</dbReference>
<dbReference type="InterPro" id="IPR013968">
    <property type="entry name" value="PKS_KR"/>
</dbReference>
<dbReference type="PROSITE" id="PS50075">
    <property type="entry name" value="CARRIER"/>
    <property type="match status" value="1"/>
</dbReference>
<evidence type="ECO:0000256" key="4">
    <source>
        <dbReference type="ARBA" id="ARBA00022679"/>
    </source>
</evidence>